<protein>
    <submittedName>
        <fullName evidence="3">Glucose 1-dehydrogenase 1</fullName>
        <ecNumber evidence="3">1.1.1.47</ecNumber>
    </submittedName>
</protein>
<dbReference type="InterPro" id="IPR002347">
    <property type="entry name" value="SDR_fam"/>
</dbReference>
<name>A0A0S3PXN0_9BRAD</name>
<dbReference type="PRINTS" id="PR00080">
    <property type="entry name" value="SDRFAMILY"/>
</dbReference>
<proteinExistence type="inferred from homology"/>
<organism evidence="3 4">
    <name type="scientific">Variibacter gotjawalensis</name>
    <dbReference type="NCBI Taxonomy" id="1333996"/>
    <lineage>
        <taxon>Bacteria</taxon>
        <taxon>Pseudomonadati</taxon>
        <taxon>Pseudomonadota</taxon>
        <taxon>Alphaproteobacteria</taxon>
        <taxon>Hyphomicrobiales</taxon>
        <taxon>Nitrobacteraceae</taxon>
        <taxon>Variibacter</taxon>
    </lineage>
</organism>
<sequence length="246" mass="25009">MASPIVLITGGSRGLGAAAARLAASRGFDVAANYKSNRAAADAVVADVKKHGRRAIAVQGDMAIPTDVERVFAEVDTGLGRLTHLVYSSGIVGPPSRVEAISDEALQDVMGINVLGAFYCARAAIKRISTKHGGQGGAIVLVSSVAAQIGGAGEFVCYAASKGAIDTMTKGLAQELAKEGVRVNAVSPGVIDTDIQPPGRVDRLGPLVPMGRAGTADEVAEAIVFLLDDRAGSYITAANLGITGGR</sequence>
<dbReference type="Gene3D" id="3.40.50.720">
    <property type="entry name" value="NAD(P)-binding Rossmann-like Domain"/>
    <property type="match status" value="1"/>
</dbReference>
<dbReference type="PANTHER" id="PTHR43639:SF1">
    <property type="entry name" value="SHORT-CHAIN DEHYDROGENASE_REDUCTASE FAMILY PROTEIN"/>
    <property type="match status" value="1"/>
</dbReference>
<dbReference type="OrthoDB" id="20590at2"/>
<evidence type="ECO:0000256" key="2">
    <source>
        <dbReference type="ARBA" id="ARBA00023002"/>
    </source>
</evidence>
<accession>A0A0S3PXN0</accession>
<keyword evidence="4" id="KW-1185">Reference proteome</keyword>
<comment type="similarity">
    <text evidence="1">Belongs to the short-chain dehydrogenases/reductases (SDR) family.</text>
</comment>
<dbReference type="EMBL" id="AP014946">
    <property type="protein sequence ID" value="BAT60628.1"/>
    <property type="molecule type" value="Genomic_DNA"/>
</dbReference>
<dbReference type="PRINTS" id="PR00081">
    <property type="entry name" value="GDHRDH"/>
</dbReference>
<dbReference type="PANTHER" id="PTHR43639">
    <property type="entry name" value="OXIDOREDUCTASE, SHORT-CHAIN DEHYDROGENASE/REDUCTASE FAMILY (AFU_ORTHOLOGUE AFUA_5G02870)"/>
    <property type="match status" value="1"/>
</dbReference>
<evidence type="ECO:0000313" key="3">
    <source>
        <dbReference type="EMBL" id="BAT60628.1"/>
    </source>
</evidence>
<dbReference type="Proteomes" id="UP000236884">
    <property type="component" value="Chromosome"/>
</dbReference>
<dbReference type="PROSITE" id="PS00061">
    <property type="entry name" value="ADH_SHORT"/>
    <property type="match status" value="1"/>
</dbReference>
<gene>
    <name evidence="3" type="primary">gdhI_2</name>
    <name evidence="3" type="ORF">GJW-30_1_03176</name>
</gene>
<keyword evidence="2 3" id="KW-0560">Oxidoreductase</keyword>
<dbReference type="AlphaFoldDB" id="A0A0S3PXN0"/>
<dbReference type="InterPro" id="IPR020904">
    <property type="entry name" value="Sc_DH/Rdtase_CS"/>
</dbReference>
<dbReference type="Pfam" id="PF13561">
    <property type="entry name" value="adh_short_C2"/>
    <property type="match status" value="1"/>
</dbReference>
<dbReference type="GO" id="GO:0047936">
    <property type="term" value="F:glucose 1-dehydrogenase [NAD(P)+] activity"/>
    <property type="evidence" value="ECO:0007669"/>
    <property type="project" value="UniProtKB-EC"/>
</dbReference>
<reference evidence="3 4" key="1">
    <citation type="submission" date="2015-08" db="EMBL/GenBank/DDBJ databases">
        <title>Investigation of the bacterial diversity of lava forest soil.</title>
        <authorList>
            <person name="Lee J.S."/>
        </authorList>
    </citation>
    <scope>NUCLEOTIDE SEQUENCE [LARGE SCALE GENOMIC DNA]</scope>
    <source>
        <strain evidence="3 4">GJW-30</strain>
    </source>
</reference>
<evidence type="ECO:0000313" key="4">
    <source>
        <dbReference type="Proteomes" id="UP000236884"/>
    </source>
</evidence>
<dbReference type="KEGG" id="vgo:GJW-30_1_03176"/>
<dbReference type="InterPro" id="IPR036291">
    <property type="entry name" value="NAD(P)-bd_dom_sf"/>
</dbReference>
<dbReference type="FunFam" id="3.40.50.720:FF:000084">
    <property type="entry name" value="Short-chain dehydrogenase reductase"/>
    <property type="match status" value="1"/>
</dbReference>
<evidence type="ECO:0000256" key="1">
    <source>
        <dbReference type="ARBA" id="ARBA00006484"/>
    </source>
</evidence>
<dbReference type="EC" id="1.1.1.47" evidence="3"/>
<dbReference type="RefSeq" id="WP_096357014.1">
    <property type="nucleotide sequence ID" value="NZ_AP014946.1"/>
</dbReference>
<dbReference type="SUPFAM" id="SSF51735">
    <property type="entry name" value="NAD(P)-binding Rossmann-fold domains"/>
    <property type="match status" value="1"/>
</dbReference>